<gene>
    <name evidence="2" type="ORF">J3R73_005393</name>
</gene>
<comment type="caution">
    <text evidence="2">The sequence shown here is derived from an EMBL/GenBank/DDBJ whole genome shotgun (WGS) entry which is preliminary data.</text>
</comment>
<dbReference type="PRINTS" id="PR00069">
    <property type="entry name" value="ALDKETRDTASE"/>
</dbReference>
<dbReference type="Proteomes" id="UP001237448">
    <property type="component" value="Unassembled WGS sequence"/>
</dbReference>
<reference evidence="2 3" key="1">
    <citation type="submission" date="2023-07" db="EMBL/GenBank/DDBJ databases">
        <title>Genomic Encyclopedia of Type Strains, Phase IV (KMG-IV): sequencing the most valuable type-strain genomes for metagenomic binning, comparative biology and taxonomic classification.</title>
        <authorList>
            <person name="Goeker M."/>
        </authorList>
    </citation>
    <scope>NUCLEOTIDE SEQUENCE [LARGE SCALE GENOMIC DNA]</scope>
    <source>
        <strain evidence="2 3">DSM 5896</strain>
    </source>
</reference>
<dbReference type="PANTHER" id="PTHR43364:SF18">
    <property type="entry name" value="OXIDOREDUCTASE"/>
    <property type="match status" value="1"/>
</dbReference>
<dbReference type="CDD" id="cd19091">
    <property type="entry name" value="AKR_PsAKR"/>
    <property type="match status" value="1"/>
</dbReference>
<dbReference type="PANTHER" id="PTHR43364">
    <property type="entry name" value="NADH-SPECIFIC METHYLGLYOXAL REDUCTASE-RELATED"/>
    <property type="match status" value="1"/>
</dbReference>
<evidence type="ECO:0000313" key="2">
    <source>
        <dbReference type="EMBL" id="MDQ0395601.1"/>
    </source>
</evidence>
<protein>
    <submittedName>
        <fullName evidence="2">Aryl-alcohol dehydrogenase-like predicted oxidoreductase</fullName>
    </submittedName>
</protein>
<proteinExistence type="predicted"/>
<keyword evidence="3" id="KW-1185">Reference proteome</keyword>
<name>A0ABU0FM62_9HYPH</name>
<dbReference type="Gene3D" id="3.20.20.100">
    <property type="entry name" value="NADP-dependent oxidoreductase domain"/>
    <property type="match status" value="1"/>
</dbReference>
<accession>A0ABU0FM62</accession>
<feature type="domain" description="NADP-dependent oxidoreductase" evidence="1">
    <location>
        <begin position="19"/>
        <end position="320"/>
    </location>
</feature>
<dbReference type="SUPFAM" id="SSF51430">
    <property type="entry name" value="NAD(P)-linked oxidoreductase"/>
    <property type="match status" value="1"/>
</dbReference>
<dbReference type="EMBL" id="JAUSVK010000001">
    <property type="protein sequence ID" value="MDQ0395601.1"/>
    <property type="molecule type" value="Genomic_DNA"/>
</dbReference>
<sequence>MVMQFAPLGSSGMFVSRFCLGAMTFGGADNPAGNAIGRLSATEADAIVGMALDAGINFIDTADVYGGGGSETVLGEVLKERRRDVVLATKVSGKSGSGPNDIGQSRSHIMESLEASLRRLKTDHIDLYQLHNFDPYTPIEVVLRSLDDAVRQGKVRHIGCSNFAAWQLMKALGISAREGLEPIVSIQSFYSLAGRDIEDEVIPAVSDQKLGLLCWSPLAGGLLSGKFDRSGSKDTAARRAKISFPPVDEARTFNVIDALKAVAERRESEPAQVALAWLLAQSAVTSVIVGIKRLDQLEANLSALDLALEDDDLRQLDEASQRPAAYPGWIQSYNAAARVPAGYPFDGPNWALGEQPR</sequence>
<organism evidence="2 3">
    <name type="scientific">Labrys monachus</name>
    <dbReference type="NCBI Taxonomy" id="217067"/>
    <lineage>
        <taxon>Bacteria</taxon>
        <taxon>Pseudomonadati</taxon>
        <taxon>Pseudomonadota</taxon>
        <taxon>Alphaproteobacteria</taxon>
        <taxon>Hyphomicrobiales</taxon>
        <taxon>Xanthobacteraceae</taxon>
        <taxon>Labrys</taxon>
    </lineage>
</organism>
<dbReference type="InterPro" id="IPR020471">
    <property type="entry name" value="AKR"/>
</dbReference>
<evidence type="ECO:0000259" key="1">
    <source>
        <dbReference type="Pfam" id="PF00248"/>
    </source>
</evidence>
<dbReference type="InterPro" id="IPR036812">
    <property type="entry name" value="NAD(P)_OxRdtase_dom_sf"/>
</dbReference>
<evidence type="ECO:0000313" key="3">
    <source>
        <dbReference type="Proteomes" id="UP001237448"/>
    </source>
</evidence>
<dbReference type="InterPro" id="IPR050523">
    <property type="entry name" value="AKR_Detox_Biosynth"/>
</dbReference>
<dbReference type="Pfam" id="PF00248">
    <property type="entry name" value="Aldo_ket_red"/>
    <property type="match status" value="1"/>
</dbReference>
<dbReference type="InterPro" id="IPR023210">
    <property type="entry name" value="NADP_OxRdtase_dom"/>
</dbReference>